<feature type="region of interest" description="Disordered" evidence="3">
    <location>
        <begin position="1216"/>
        <end position="1281"/>
    </location>
</feature>
<feature type="compositionally biased region" description="Basic and acidic residues" evidence="3">
    <location>
        <begin position="1424"/>
        <end position="1443"/>
    </location>
</feature>
<feature type="compositionally biased region" description="Basic residues" evidence="3">
    <location>
        <begin position="1487"/>
        <end position="1500"/>
    </location>
</feature>
<feature type="domain" description="SH3" evidence="4">
    <location>
        <begin position="851"/>
        <end position="912"/>
    </location>
</feature>
<dbReference type="Gene3D" id="2.30.30.40">
    <property type="entry name" value="SH3 Domains"/>
    <property type="match status" value="6"/>
</dbReference>
<dbReference type="Proteomes" id="UP001150062">
    <property type="component" value="Unassembled WGS sequence"/>
</dbReference>
<dbReference type="Pfam" id="PF07653">
    <property type="entry name" value="SH3_2"/>
    <property type="match status" value="4"/>
</dbReference>
<feature type="compositionally biased region" description="Low complexity" evidence="3">
    <location>
        <begin position="1098"/>
        <end position="1107"/>
    </location>
</feature>
<evidence type="ECO:0000313" key="6">
    <source>
        <dbReference type="Proteomes" id="UP001150062"/>
    </source>
</evidence>
<feature type="region of interest" description="Disordered" evidence="3">
    <location>
        <begin position="710"/>
        <end position="752"/>
    </location>
</feature>
<evidence type="ECO:0000313" key="5">
    <source>
        <dbReference type="EMBL" id="KAJ6251232.1"/>
    </source>
</evidence>
<keyword evidence="1 2" id="KW-0728">SH3 domain</keyword>
<feature type="compositionally biased region" description="Basic and acidic residues" evidence="3">
    <location>
        <begin position="203"/>
        <end position="226"/>
    </location>
</feature>
<feature type="compositionally biased region" description="Basic and acidic residues" evidence="3">
    <location>
        <begin position="77"/>
        <end position="91"/>
    </location>
</feature>
<feature type="compositionally biased region" description="Polar residues" evidence="3">
    <location>
        <begin position="114"/>
        <end position="128"/>
    </location>
</feature>
<feature type="compositionally biased region" description="Basic residues" evidence="3">
    <location>
        <begin position="282"/>
        <end position="291"/>
    </location>
</feature>
<evidence type="ECO:0000256" key="1">
    <source>
        <dbReference type="ARBA" id="ARBA00022443"/>
    </source>
</evidence>
<sequence length="1663" mass="192373">MSIQNLVLWYNEHDTSSFSSSSSSSSSHSDQNLKPKITKKTKEKEFDTFSSSSYSSSEDENLRKKTQKKKKSNETQPLKEKKHEQKHDQNQKTKNTQKTKKKQRIGISGLKYSGSKTSTKNVRNQIRVTKQKNKKTKQLSSEFEKKETKESTKKPLKKITQTSKINSGSRWELLQQKKKQEEEEKLRRMKSQRVSNIEPVGSRIERRNFERESSNEGKSQVNEKKNNQKNSQKRHSSGWGRTKKTNKNSKESKATTRTTTRTKNENTQNRLSQKQLEDQKKIFAKSKKRNKKGEWDNEDDDEWLDDKQNFDQFSRNKDYNPISHQQKKEIFKSQQKKIPTKKAYPKRNTSNTQPENKLNKSQQQQIQLLKKKQKNTSSWSDEEDDEDDEYNYQQTTQNESKQSKQRKQSEDMNDFVEPEGDPIYYLITKDQIRLSKKINSVLPLKKGQTVQFLCLTEKDIFFKGRDENKNIGLVHQNYCRKLKEDERLSNDKKENKENSNNLETGTKAHTSTDVETKEKIIYIVKKKYVSDEGSTHVLTLKKGDQIEYLGETATEGWMNGRNQNGEIGYFFISYVKLQGEEDSSETPTESNSRSESGSVSKSNSESGSGPGSSSSSSSETKSESEGVSQSSSLVSSPMKNDEKKEEKEKKIIYIITSDYTPPSTLKTVLKVKKGEEIEFIGESKKQGWIRGKNKEGKIGFVNQKILNKKLNLTSSPKTKPKIKSKSKNTTKPRINPETKPRTNPKTNSRTKKPQKSIFIVTKMFLNNQGIANALVLMKGDRIEFLNMHGNEGWMNGKDKSGNIGYFHKKYVKFDSGIDPFKTKNPKKIAPIISPQEKKIHKNEINGIELDPKKKYVRAIKNQKNPEKRKNVLVFKKESIVELIDKTNERWWKGNYNHKIGYFLSVNVEELKSKQEKERSKEKTKEKEKEKKIEKEKEKQKEKRKAKRKTKQKTKTETTTKEKEKEAKTKVYVKAIKKFKDNPGFGAPLHFEKGDVIELIDELPTGWWKGKLNNETGLFPSKCVTKMDTDNNSNNQSVEVKNQKETKLRKKKIDLSSLTSGNSGIETEKKSTKSTSTTSHVKGNDDDRKNVDKKPPKPNSSTKPNFKPQTNLVKTNTTDETPKTQGVLFYAIKNFENVQRLKNINSYSKGDQIKLIEPSKGEWFKGQNKKGEIGYYSINNFRVVGDDQNSKKNYSLISHGNNSIIVESDLNIDDFKSQPKKKKKKSFFTKRKKKENRKQKEEQLKIKEKEKAKEREKEREREREREKEKEEKKKVYVAKTKFNNPNNVKKAVNFKKGEKVEFIQSLSNKKGWFVGKDSKNKTGFFKLEYFEEESQLSTNVVGSKPKHEPKTQSKHKEKPSTTIKGKKSNKDIYYISKCSFSNPKNIKKLLAYKKGEKIKLIKFTTGDWFSGENKKGKKGYLLKKNFIEEKVSVQEKEKETEKKQPKPKTKPRTKPRTNPETKPRTKPETKPRTKPETKPRTKPETKPRTKPRTNPKTKPRTKTTTETMTKQKEKSSKTKVYVKAIKKFKDNPGFGTPLHFEKGDVIELIDELPTGWWKGKLNNKSGLFPSKCVTKNVSKNEIKKAISKEKSTSKSTKSLSTRKTTTHLIAIKTVKDTKGLKNALTFRKGDTFELIKKVGERWYLVLKNGKKGYVPVSYMKVKKK</sequence>
<feature type="compositionally biased region" description="Basic residues" evidence="3">
    <location>
        <begin position="1217"/>
        <end position="1236"/>
    </location>
</feature>
<feature type="compositionally biased region" description="Basic residues" evidence="3">
    <location>
        <begin position="334"/>
        <end position="345"/>
    </location>
</feature>
<name>A0ABQ8Z3A9_9EUKA</name>
<feature type="compositionally biased region" description="Basic and acidic residues" evidence="3">
    <location>
        <begin position="1237"/>
        <end position="1273"/>
    </location>
</feature>
<feature type="domain" description="SH3" evidence="4">
    <location>
        <begin position="517"/>
        <end position="580"/>
    </location>
</feature>
<dbReference type="PROSITE" id="PS50002">
    <property type="entry name" value="SH3"/>
    <property type="match status" value="6"/>
</dbReference>
<organism evidence="5 6">
    <name type="scientific">Anaeramoeba flamelloides</name>
    <dbReference type="NCBI Taxonomy" id="1746091"/>
    <lineage>
        <taxon>Eukaryota</taxon>
        <taxon>Metamonada</taxon>
        <taxon>Anaeramoebidae</taxon>
        <taxon>Anaeramoeba</taxon>
    </lineage>
</organism>
<accession>A0ABQ8Z3A9</accession>
<reference evidence="5" key="1">
    <citation type="submission" date="2022-08" db="EMBL/GenBank/DDBJ databases">
        <title>Novel sulfate-reducing endosymbionts in the free-living metamonad Anaeramoeba.</title>
        <authorList>
            <person name="Jerlstrom-Hultqvist J."/>
            <person name="Cepicka I."/>
            <person name="Gallot-Lavallee L."/>
            <person name="Salas-Leiva D."/>
            <person name="Curtis B.A."/>
            <person name="Zahonova K."/>
            <person name="Pipaliya S."/>
            <person name="Dacks J."/>
            <person name="Roger A.J."/>
        </authorList>
    </citation>
    <scope>NUCLEOTIDE SEQUENCE</scope>
    <source>
        <strain evidence="5">Schooner1</strain>
    </source>
</reference>
<feature type="region of interest" description="Disordered" evidence="3">
    <location>
        <begin position="913"/>
        <end position="965"/>
    </location>
</feature>
<feature type="compositionally biased region" description="Polar residues" evidence="3">
    <location>
        <begin position="1055"/>
        <end position="1064"/>
    </location>
</feature>
<keyword evidence="6" id="KW-1185">Reference proteome</keyword>
<dbReference type="EMBL" id="JAOAOG010000066">
    <property type="protein sequence ID" value="KAJ6251232.1"/>
    <property type="molecule type" value="Genomic_DNA"/>
</dbReference>
<evidence type="ECO:0000259" key="4">
    <source>
        <dbReference type="PROSITE" id="PS50002"/>
    </source>
</evidence>
<feature type="compositionally biased region" description="Polar residues" evidence="3">
    <location>
        <begin position="391"/>
        <end position="400"/>
    </location>
</feature>
<feature type="compositionally biased region" description="Basic and acidic residues" evidence="3">
    <location>
        <begin position="953"/>
        <end position="965"/>
    </location>
</feature>
<dbReference type="PANTHER" id="PTHR45929">
    <property type="entry name" value="JAK PATHWAY SIGNAL TRANSDUCTION ADAPTOR MOLECULE"/>
    <property type="match status" value="1"/>
</dbReference>
<feature type="region of interest" description="Disordered" evidence="3">
    <location>
        <begin position="1407"/>
        <end position="1514"/>
    </location>
</feature>
<feature type="compositionally biased region" description="Basic and acidic residues" evidence="3">
    <location>
        <begin position="305"/>
        <end position="318"/>
    </location>
</feature>
<dbReference type="CDD" id="cd00174">
    <property type="entry name" value="SH3"/>
    <property type="match status" value="2"/>
</dbReference>
<feature type="compositionally biased region" description="Low complexity" evidence="3">
    <location>
        <begin position="587"/>
        <end position="636"/>
    </location>
</feature>
<feature type="compositionally biased region" description="Polar residues" evidence="3">
    <location>
        <begin position="1029"/>
        <end position="1039"/>
    </location>
</feature>
<dbReference type="InterPro" id="IPR001452">
    <property type="entry name" value="SH3_domain"/>
</dbReference>
<feature type="region of interest" description="Disordered" evidence="3">
    <location>
        <begin position="489"/>
        <end position="511"/>
    </location>
</feature>
<feature type="compositionally biased region" description="Low complexity" evidence="3">
    <location>
        <begin position="255"/>
        <end position="270"/>
    </location>
</feature>
<feature type="compositionally biased region" description="Basic and acidic residues" evidence="3">
    <location>
        <begin position="1081"/>
        <end position="1094"/>
    </location>
</feature>
<dbReference type="SMART" id="SM00326">
    <property type="entry name" value="SH3"/>
    <property type="match status" value="10"/>
</dbReference>
<feature type="compositionally biased region" description="Basic and acidic residues" evidence="3">
    <location>
        <begin position="1456"/>
        <end position="1486"/>
    </location>
</feature>
<proteinExistence type="predicted"/>
<feature type="region of interest" description="Disordered" evidence="3">
    <location>
        <begin position="13"/>
        <end position="418"/>
    </location>
</feature>
<feature type="compositionally biased region" description="Basic residues" evidence="3">
    <location>
        <begin position="718"/>
        <end position="730"/>
    </location>
</feature>
<feature type="domain" description="SH3" evidence="4">
    <location>
        <begin position="967"/>
        <end position="1028"/>
    </location>
</feature>
<feature type="region of interest" description="Disordered" evidence="3">
    <location>
        <begin position="1335"/>
        <end position="1364"/>
    </location>
</feature>
<evidence type="ECO:0000256" key="3">
    <source>
        <dbReference type="SAM" id="MobiDB-lite"/>
    </source>
</evidence>
<feature type="compositionally biased region" description="Basic residues" evidence="3">
    <location>
        <begin position="1444"/>
        <end position="1454"/>
    </location>
</feature>
<feature type="compositionally biased region" description="Low complexity" evidence="3">
    <location>
        <begin position="359"/>
        <end position="368"/>
    </location>
</feature>
<feature type="compositionally biased region" description="Polar residues" evidence="3">
    <location>
        <begin position="1108"/>
        <end position="1118"/>
    </location>
</feature>
<comment type="caution">
    <text evidence="5">The sequence shown here is derived from an EMBL/GenBank/DDBJ whole genome shotgun (WGS) entry which is preliminary data.</text>
</comment>
<dbReference type="InterPro" id="IPR050670">
    <property type="entry name" value="STAM"/>
</dbReference>
<feature type="compositionally biased region" description="Basic residues" evidence="3">
    <location>
        <begin position="941"/>
        <end position="952"/>
    </location>
</feature>
<gene>
    <name evidence="5" type="ORF">M0813_15244</name>
</gene>
<dbReference type="PANTHER" id="PTHR45929:SF3">
    <property type="entry name" value="JAK PATHWAY SIGNAL TRANSDUCTION ADAPTOR MOLECULE"/>
    <property type="match status" value="1"/>
</dbReference>
<feature type="compositionally biased region" description="Basic and acidic residues" evidence="3">
    <location>
        <begin position="913"/>
        <end position="940"/>
    </location>
</feature>
<feature type="compositionally biased region" description="Low complexity" evidence="3">
    <location>
        <begin position="16"/>
        <end position="29"/>
    </location>
</feature>
<feature type="region of interest" description="Disordered" evidence="3">
    <location>
        <begin position="581"/>
        <end position="646"/>
    </location>
</feature>
<feature type="compositionally biased region" description="Basic and acidic residues" evidence="3">
    <location>
        <begin position="142"/>
        <end position="153"/>
    </location>
</feature>
<feature type="domain" description="SH3" evidence="4">
    <location>
        <begin position="1270"/>
        <end position="1334"/>
    </location>
</feature>
<dbReference type="SUPFAM" id="SSF50044">
    <property type="entry name" value="SH3-domain"/>
    <property type="match status" value="9"/>
</dbReference>
<feature type="domain" description="SH3" evidence="4">
    <location>
        <begin position="1516"/>
        <end position="1577"/>
    </location>
</feature>
<feature type="compositionally biased region" description="Acidic residues" evidence="3">
    <location>
        <begin position="380"/>
        <end position="390"/>
    </location>
</feature>
<feature type="compositionally biased region" description="Basic residues" evidence="3">
    <location>
        <begin position="95"/>
        <end position="104"/>
    </location>
</feature>
<feature type="region of interest" description="Disordered" evidence="3">
    <location>
        <begin position="1026"/>
        <end position="1119"/>
    </location>
</feature>
<feature type="compositionally biased region" description="Basic residues" evidence="3">
    <location>
        <begin position="231"/>
        <end position="247"/>
    </location>
</feature>
<protein>
    <submittedName>
        <fullName evidence="5">Las seventeen-binding protein</fullName>
    </submittedName>
</protein>
<feature type="domain" description="SH3" evidence="4">
    <location>
        <begin position="1602"/>
        <end position="1663"/>
    </location>
</feature>
<evidence type="ECO:0000256" key="2">
    <source>
        <dbReference type="PROSITE-ProRule" id="PRU00192"/>
    </source>
</evidence>
<dbReference type="InterPro" id="IPR036028">
    <property type="entry name" value="SH3-like_dom_sf"/>
</dbReference>